<feature type="transmembrane region" description="Helical" evidence="8">
    <location>
        <begin position="78"/>
        <end position="97"/>
    </location>
</feature>
<evidence type="ECO:0000256" key="8">
    <source>
        <dbReference type="SAM" id="Phobius"/>
    </source>
</evidence>
<keyword evidence="10" id="KW-1185">Reference proteome</keyword>
<evidence type="ECO:0000256" key="6">
    <source>
        <dbReference type="ARBA" id="ARBA00023136"/>
    </source>
</evidence>
<dbReference type="GO" id="GO:0016746">
    <property type="term" value="F:acyltransferase activity"/>
    <property type="evidence" value="ECO:0007669"/>
    <property type="project" value="UniProtKB-KW"/>
</dbReference>
<comment type="similarity">
    <text evidence="2 7">Belongs to the membrane-bound acyltransferase family.</text>
</comment>
<keyword evidence="7" id="KW-0012">Acyltransferase</keyword>
<feature type="transmembrane region" description="Helical" evidence="8">
    <location>
        <begin position="414"/>
        <end position="432"/>
    </location>
</feature>
<dbReference type="InterPro" id="IPR028362">
    <property type="entry name" value="AlgI"/>
</dbReference>
<protein>
    <recommendedName>
        <fullName evidence="11">Acetyltransferase</fullName>
    </recommendedName>
</protein>
<sequence>MFFNSVEFFIFFAIVSTCYFFISSVKYRIIMLLVSSYYFYMQWNWKYIFLIVGLTLVNFYAAKYIADNDDEYKKKIGLFTALTISLGVLFFFKYFNFFNEALQDSLGLLSIDYKYDLINIILPVGISFYTFQTLSYTIDVYRKKYAHENSLTRFALYVSYFPQLVAGPIERAGHLLDQFKVRKRFDIRRISDGSKLLLWGLFKKVVIAEQLAIYVDKVYGHPELHSGPTLIMATYFFAFQIYLDFSAYSDMAIGMSKILGYDLMRNFRLPYLATSITDFWRRWHISLTTWFTDYIYIPMGGSRVALPRWIFNIFVVFLISGLWHGAAWTFVIWGLLHAFYYLVQIIWTKIHERYKISYKISHWISTPFKIFLTFNAVAFGWIFFRASSLSDAWTIVQKIFTEYDGVLYWGSSQVQTYLAIFFLMVFYIIQILQHYGYVTLYFSKSKFSLPIRWLSYLAMIFGLTLFGISDTAFIYFQF</sequence>
<feature type="transmembrane region" description="Helical" evidence="8">
    <location>
        <begin position="368"/>
        <end position="384"/>
    </location>
</feature>
<proteinExistence type="inferred from homology"/>
<dbReference type="Pfam" id="PF03062">
    <property type="entry name" value="MBOAT"/>
    <property type="match status" value="1"/>
</dbReference>
<keyword evidence="7" id="KW-0808">Transferase</keyword>
<evidence type="ECO:0000256" key="2">
    <source>
        <dbReference type="ARBA" id="ARBA00010323"/>
    </source>
</evidence>
<dbReference type="InterPro" id="IPR024194">
    <property type="entry name" value="Ac/AlaTfrase_AlgI/DltB"/>
</dbReference>
<feature type="transmembrane region" description="Helical" evidence="8">
    <location>
        <begin position="7"/>
        <end position="27"/>
    </location>
</feature>
<name>A0A151CDG3_9BACT</name>
<evidence type="ECO:0000313" key="10">
    <source>
        <dbReference type="Proteomes" id="UP000075359"/>
    </source>
</evidence>
<feature type="transmembrane region" description="Helical" evidence="8">
    <location>
        <begin position="306"/>
        <end position="324"/>
    </location>
</feature>
<dbReference type="GO" id="GO:0005886">
    <property type="term" value="C:plasma membrane"/>
    <property type="evidence" value="ECO:0007669"/>
    <property type="project" value="UniProtKB-SubCell"/>
</dbReference>
<feature type="transmembrane region" description="Helical" evidence="8">
    <location>
        <begin position="117"/>
        <end position="138"/>
    </location>
</feature>
<comment type="caution">
    <text evidence="9">The sequence shown here is derived from an EMBL/GenBank/DDBJ whole genome shotgun (WGS) entry which is preliminary data.</text>
</comment>
<dbReference type="PANTHER" id="PTHR13285">
    <property type="entry name" value="ACYLTRANSFERASE"/>
    <property type="match status" value="1"/>
</dbReference>
<gene>
    <name evidence="9" type="ORF">AS592_00545</name>
</gene>
<dbReference type="EMBL" id="LNKT01000071">
    <property type="protein sequence ID" value="KYJ85566.1"/>
    <property type="molecule type" value="Genomic_DNA"/>
</dbReference>
<evidence type="ECO:0000256" key="4">
    <source>
        <dbReference type="ARBA" id="ARBA00022692"/>
    </source>
</evidence>
<evidence type="ECO:0008006" key="11">
    <source>
        <dbReference type="Google" id="ProtNLM"/>
    </source>
</evidence>
<dbReference type="STRING" id="1630136.AS592_00545"/>
<keyword evidence="6 7" id="KW-0472">Membrane</keyword>
<dbReference type="PIRSF" id="PIRSF500217">
    <property type="entry name" value="AlgI"/>
    <property type="match status" value="1"/>
</dbReference>
<accession>A0A151CDG3</accession>
<organism evidence="9 10">
    <name type="scientific">Sulfurovum riftiae</name>
    <dbReference type="NCBI Taxonomy" id="1630136"/>
    <lineage>
        <taxon>Bacteria</taxon>
        <taxon>Pseudomonadati</taxon>
        <taxon>Campylobacterota</taxon>
        <taxon>Epsilonproteobacteria</taxon>
        <taxon>Campylobacterales</taxon>
        <taxon>Sulfurovaceae</taxon>
        <taxon>Sulfurovum</taxon>
    </lineage>
</organism>
<keyword evidence="3 7" id="KW-1003">Cell membrane</keyword>
<keyword evidence="5 8" id="KW-1133">Transmembrane helix</keyword>
<dbReference type="PIRSF" id="PIRSF016636">
    <property type="entry name" value="AlgI_DltB"/>
    <property type="match status" value="1"/>
</dbReference>
<dbReference type="GO" id="GO:0042121">
    <property type="term" value="P:alginic acid biosynthetic process"/>
    <property type="evidence" value="ECO:0007669"/>
    <property type="project" value="InterPro"/>
</dbReference>
<comment type="subcellular location">
    <subcellularLocation>
        <location evidence="1">Cell membrane</location>
        <topology evidence="1">Multi-pass membrane protein</topology>
    </subcellularLocation>
</comment>
<dbReference type="InterPro" id="IPR051085">
    <property type="entry name" value="MB_O-acyltransferase"/>
</dbReference>
<evidence type="ECO:0000256" key="7">
    <source>
        <dbReference type="PIRNR" id="PIRNR016636"/>
    </source>
</evidence>
<dbReference type="OrthoDB" id="139172at2"/>
<dbReference type="PANTHER" id="PTHR13285:SF18">
    <property type="entry name" value="PROTEIN-CYSTEINE N-PALMITOYLTRANSFERASE RASP"/>
    <property type="match status" value="1"/>
</dbReference>
<feature type="transmembrane region" description="Helical" evidence="8">
    <location>
        <begin position="47"/>
        <end position="66"/>
    </location>
</feature>
<evidence type="ECO:0000256" key="5">
    <source>
        <dbReference type="ARBA" id="ARBA00022989"/>
    </source>
</evidence>
<dbReference type="AlphaFoldDB" id="A0A151CDG3"/>
<evidence type="ECO:0000256" key="1">
    <source>
        <dbReference type="ARBA" id="ARBA00004651"/>
    </source>
</evidence>
<evidence type="ECO:0000313" key="9">
    <source>
        <dbReference type="EMBL" id="KYJ85566.1"/>
    </source>
</evidence>
<dbReference type="Proteomes" id="UP000075359">
    <property type="component" value="Unassembled WGS sequence"/>
</dbReference>
<evidence type="ECO:0000256" key="3">
    <source>
        <dbReference type="ARBA" id="ARBA00022475"/>
    </source>
</evidence>
<keyword evidence="4 8" id="KW-0812">Transmembrane</keyword>
<reference evidence="9 10" key="1">
    <citation type="submission" date="2015-11" db="EMBL/GenBank/DDBJ databases">
        <title>Draft genome of Sulfurovum riftiae 1812E, a member of the Epsilonproteobacteria isolated from the tube of the deep-sea hydrothermal vent tubewom Riftia pachyptila.</title>
        <authorList>
            <person name="Vetriani C."/>
            <person name="Giovannelli D."/>
        </authorList>
    </citation>
    <scope>NUCLEOTIDE SEQUENCE [LARGE SCALE GENOMIC DNA]</scope>
    <source>
        <strain evidence="9 10">1812E</strain>
    </source>
</reference>
<feature type="transmembrane region" description="Helical" evidence="8">
    <location>
        <begin position="330"/>
        <end position="347"/>
    </location>
</feature>
<feature type="transmembrane region" description="Helical" evidence="8">
    <location>
        <begin position="453"/>
        <end position="476"/>
    </location>
</feature>
<dbReference type="InterPro" id="IPR004299">
    <property type="entry name" value="MBOAT_fam"/>
</dbReference>